<feature type="region of interest" description="Disordered" evidence="2">
    <location>
        <begin position="111"/>
        <end position="151"/>
    </location>
</feature>
<dbReference type="Pfam" id="PF07261">
    <property type="entry name" value="DnaB_2"/>
    <property type="match status" value="1"/>
</dbReference>
<reference evidence="4" key="1">
    <citation type="submission" date="2022-06" db="EMBL/GenBank/DDBJ databases">
        <title>Aquibacillus sp. a new bacterium isolated from soil saline samples.</title>
        <authorList>
            <person name="Galisteo C."/>
            <person name="De La Haba R."/>
            <person name="Sanchez-Porro C."/>
            <person name="Ventosa A."/>
        </authorList>
    </citation>
    <scope>NUCLEOTIDE SEQUENCE</scope>
    <source>
        <strain evidence="4">3ASR75-54</strain>
    </source>
</reference>
<dbReference type="SUPFAM" id="SSF158499">
    <property type="entry name" value="DnaD domain-like"/>
    <property type="match status" value="1"/>
</dbReference>
<feature type="compositionally biased region" description="Low complexity" evidence="2">
    <location>
        <begin position="112"/>
        <end position="125"/>
    </location>
</feature>
<evidence type="ECO:0000256" key="2">
    <source>
        <dbReference type="SAM" id="MobiDB-lite"/>
    </source>
</evidence>
<organism evidence="4 5">
    <name type="scientific">Aquibacillus salsiterrae</name>
    <dbReference type="NCBI Taxonomy" id="2950439"/>
    <lineage>
        <taxon>Bacteria</taxon>
        <taxon>Bacillati</taxon>
        <taxon>Bacillota</taxon>
        <taxon>Bacilli</taxon>
        <taxon>Bacillales</taxon>
        <taxon>Bacillaceae</taxon>
        <taxon>Aquibacillus</taxon>
    </lineage>
</organism>
<evidence type="ECO:0000259" key="3">
    <source>
        <dbReference type="Pfam" id="PF07261"/>
    </source>
</evidence>
<comment type="caution">
    <text evidence="4">The sequence shown here is derived from an EMBL/GenBank/DDBJ whole genome shotgun (WGS) entry which is preliminary data.</text>
</comment>
<dbReference type="EMBL" id="JAMQKC010000019">
    <property type="protein sequence ID" value="MDC3418068.1"/>
    <property type="molecule type" value="Genomic_DNA"/>
</dbReference>
<evidence type="ECO:0000313" key="5">
    <source>
        <dbReference type="Proteomes" id="UP001145069"/>
    </source>
</evidence>
<dbReference type="RefSeq" id="WP_272447131.1">
    <property type="nucleotide sequence ID" value="NZ_JAMQKC010000019.1"/>
</dbReference>
<dbReference type="InterPro" id="IPR053162">
    <property type="entry name" value="DnaD"/>
</dbReference>
<comment type="similarity">
    <text evidence="1">Belongs to the DnaB/DnaD family.</text>
</comment>
<dbReference type="AlphaFoldDB" id="A0A9X3WG72"/>
<feature type="domain" description="DnaB/C C-terminal" evidence="3">
    <location>
        <begin position="154"/>
        <end position="224"/>
    </location>
</feature>
<sequence>MNYIREVNAFKDWMSLHELPACAALLWHTLMMVNNVARWEKFFNAPNRLIENLSGLSVQRISEARKVLVDHGLISYQAGVKGKAPIYQMLSLVSYYDQVSPAEVEQTGVITEQSPEQLPEPFQEPFRSNRRNIHKQNETNPNQNRGGGKEPSAFSVYEQNFGILKPILQESLQAWCHDLGDEIVVAAMKQAVKKGGRTYSYVEAILKEWVQANITTLEQAKNYEQQKHKQPAASFFVQQRKSNNKALLDDLRRECTP</sequence>
<evidence type="ECO:0000256" key="1">
    <source>
        <dbReference type="ARBA" id="ARBA00093462"/>
    </source>
</evidence>
<dbReference type="InterPro" id="IPR006343">
    <property type="entry name" value="DnaB/C_C"/>
</dbReference>
<keyword evidence="5" id="KW-1185">Reference proteome</keyword>
<dbReference type="Proteomes" id="UP001145069">
    <property type="component" value="Unassembled WGS sequence"/>
</dbReference>
<name>A0A9X3WG72_9BACI</name>
<dbReference type="InterPro" id="IPR034829">
    <property type="entry name" value="DnaD-like_sf"/>
</dbReference>
<dbReference type="NCBIfam" id="TIGR01446">
    <property type="entry name" value="DnaD_dom"/>
    <property type="match status" value="1"/>
</dbReference>
<protein>
    <submittedName>
        <fullName evidence="4">DnaD domain protein</fullName>
    </submittedName>
</protein>
<dbReference type="Gene3D" id="1.10.10.630">
    <property type="entry name" value="DnaD domain-like"/>
    <property type="match status" value="1"/>
</dbReference>
<accession>A0A9X3WG72</accession>
<dbReference type="PANTHER" id="PTHR37293">
    <property type="entry name" value="PHAGE REPLICATION PROTEIN-RELATED"/>
    <property type="match status" value="1"/>
</dbReference>
<gene>
    <name evidence="4" type="ORF">NC799_14340</name>
</gene>
<proteinExistence type="inferred from homology"/>
<dbReference type="PANTHER" id="PTHR37293:SF5">
    <property type="entry name" value="DNA REPLICATION PROTEIN"/>
    <property type="match status" value="1"/>
</dbReference>
<evidence type="ECO:0000313" key="4">
    <source>
        <dbReference type="EMBL" id="MDC3418068.1"/>
    </source>
</evidence>